<protein>
    <submittedName>
        <fullName evidence="2">Fatty acid amide hydrolase</fullName>
    </submittedName>
</protein>
<dbReference type="InterPro" id="IPR036928">
    <property type="entry name" value="AS_sf"/>
</dbReference>
<dbReference type="SUPFAM" id="SSF75304">
    <property type="entry name" value="Amidase signature (AS) enzymes"/>
    <property type="match status" value="1"/>
</dbReference>
<reference evidence="2 3" key="1">
    <citation type="journal article" date="2018" name="Nat. Genet.">
        <title>Extensive intraspecific gene order and gene structural variations between Mo17 and other maize genomes.</title>
        <authorList>
            <person name="Sun S."/>
            <person name="Zhou Y."/>
            <person name="Chen J."/>
            <person name="Shi J."/>
            <person name="Zhao H."/>
            <person name="Zhao H."/>
            <person name="Song W."/>
            <person name="Zhang M."/>
            <person name="Cui Y."/>
            <person name="Dong X."/>
            <person name="Liu H."/>
            <person name="Ma X."/>
            <person name="Jiao Y."/>
            <person name="Wang B."/>
            <person name="Wei X."/>
            <person name="Stein J.C."/>
            <person name="Glaubitz J.C."/>
            <person name="Lu F."/>
            <person name="Yu G."/>
            <person name="Liang C."/>
            <person name="Fengler K."/>
            <person name="Li B."/>
            <person name="Rafalski A."/>
            <person name="Schnable P.S."/>
            <person name="Ware D.H."/>
            <person name="Buckler E.S."/>
            <person name="Lai J."/>
        </authorList>
    </citation>
    <scope>NUCLEOTIDE SEQUENCE [LARGE SCALE GENOMIC DNA]</scope>
    <source>
        <strain evidence="3">cv. Missouri 17</strain>
        <tissue evidence="2">Seedling</tissue>
    </source>
</reference>
<dbReference type="Gene3D" id="3.90.1300.10">
    <property type="entry name" value="Amidase signature (AS) domain"/>
    <property type="match status" value="1"/>
</dbReference>
<dbReference type="Proteomes" id="UP000251960">
    <property type="component" value="Chromosome 10"/>
</dbReference>
<dbReference type="EMBL" id="NCVQ01000002">
    <property type="protein sequence ID" value="PWZ44452.1"/>
    <property type="molecule type" value="Genomic_DNA"/>
</dbReference>
<dbReference type="GO" id="GO:0016787">
    <property type="term" value="F:hydrolase activity"/>
    <property type="evidence" value="ECO:0007669"/>
    <property type="project" value="UniProtKB-KW"/>
</dbReference>
<evidence type="ECO:0000313" key="2">
    <source>
        <dbReference type="EMBL" id="PWZ44452.1"/>
    </source>
</evidence>
<dbReference type="Pfam" id="PF01425">
    <property type="entry name" value="Amidase"/>
    <property type="match status" value="1"/>
</dbReference>
<accession>A0A3L6G7A5</accession>
<sequence>MPGILAGTVEDALIASDPSFSSSSYSAIVDQSQPSYLRPELNLPQLGSTLSIANIKLARYGKWFNDSAEDIRSCCDKALQALRANYGWQTVDVTIPEVEEMRLAHYVTIGSECTTSLAKYLDKLKRSEIGWDARVALSVYGSFSSRAYLNAQRLRNRQMYFHKQIFKAADVIVSPMTGTGELDYINGAALVRYSIAGNFLGLPAITVTVGYDRGGLPIGLQFIGRPWAEATLLHVAFATQQACAKEYKKPPVFYDLLGKQQG</sequence>
<dbReference type="ExpressionAtlas" id="A0A3L6G7A5">
    <property type="expression patterns" value="baseline and differential"/>
</dbReference>
<evidence type="ECO:0000313" key="3">
    <source>
        <dbReference type="Proteomes" id="UP000251960"/>
    </source>
</evidence>
<dbReference type="PANTHER" id="PTHR11895:SF67">
    <property type="entry name" value="AMIDASE DOMAIN-CONTAINING PROTEIN"/>
    <property type="match status" value="1"/>
</dbReference>
<dbReference type="InterPro" id="IPR023631">
    <property type="entry name" value="Amidase_dom"/>
</dbReference>
<feature type="domain" description="Amidase" evidence="1">
    <location>
        <begin position="3"/>
        <end position="233"/>
    </location>
</feature>
<dbReference type="PANTHER" id="PTHR11895">
    <property type="entry name" value="TRANSAMIDASE"/>
    <property type="match status" value="1"/>
</dbReference>
<keyword evidence="2" id="KW-0378">Hydrolase</keyword>
<comment type="caution">
    <text evidence="2">The sequence shown here is derived from an EMBL/GenBank/DDBJ whole genome shotgun (WGS) entry which is preliminary data.</text>
</comment>
<gene>
    <name evidence="2" type="primary">FAAH_3</name>
    <name evidence="2" type="ORF">Zm00014a_002803</name>
</gene>
<proteinExistence type="predicted"/>
<evidence type="ECO:0000259" key="1">
    <source>
        <dbReference type="Pfam" id="PF01425"/>
    </source>
</evidence>
<name>A0A3L6G7A5_MAIZE</name>
<organism evidence="2 3">
    <name type="scientific">Zea mays</name>
    <name type="common">Maize</name>
    <dbReference type="NCBI Taxonomy" id="4577"/>
    <lineage>
        <taxon>Eukaryota</taxon>
        <taxon>Viridiplantae</taxon>
        <taxon>Streptophyta</taxon>
        <taxon>Embryophyta</taxon>
        <taxon>Tracheophyta</taxon>
        <taxon>Spermatophyta</taxon>
        <taxon>Magnoliopsida</taxon>
        <taxon>Liliopsida</taxon>
        <taxon>Poales</taxon>
        <taxon>Poaceae</taxon>
        <taxon>PACMAD clade</taxon>
        <taxon>Panicoideae</taxon>
        <taxon>Andropogonodae</taxon>
        <taxon>Andropogoneae</taxon>
        <taxon>Tripsacinae</taxon>
        <taxon>Zea</taxon>
    </lineage>
</organism>
<dbReference type="AlphaFoldDB" id="A0A3L6G7A5"/>
<dbReference type="InterPro" id="IPR000120">
    <property type="entry name" value="Amidase"/>
</dbReference>